<dbReference type="Proteomes" id="UP000298416">
    <property type="component" value="Unassembled WGS sequence"/>
</dbReference>
<dbReference type="Gene3D" id="1.20.5.4130">
    <property type="match status" value="1"/>
</dbReference>
<dbReference type="PANTHER" id="PTHR15140">
    <property type="entry name" value="TUBULIN-SPECIFIC CHAPERONE E"/>
    <property type="match status" value="1"/>
</dbReference>
<dbReference type="PANTHER" id="PTHR15140:SF37">
    <property type="entry name" value="UBIQUITIN-LIKE DOMAIN-CONTAINING PROTEIN"/>
    <property type="match status" value="1"/>
</dbReference>
<keyword evidence="1" id="KW-0677">Repeat</keyword>
<accession>A0A8X8YXP0</accession>
<proteinExistence type="predicted"/>
<dbReference type="AlphaFoldDB" id="A0A8X8YXP0"/>
<reference evidence="4" key="1">
    <citation type="submission" date="2018-01" db="EMBL/GenBank/DDBJ databases">
        <authorList>
            <person name="Mao J.F."/>
        </authorList>
    </citation>
    <scope>NUCLEOTIDE SEQUENCE</scope>
    <source>
        <strain evidence="4">Huo1</strain>
        <tissue evidence="4">Leaf</tissue>
    </source>
</reference>
<comment type="caution">
    <text evidence="4">The sequence shown here is derived from an EMBL/GenBank/DDBJ whole genome shotgun (WGS) entry which is preliminary data.</text>
</comment>
<keyword evidence="5" id="KW-1185">Reference proteome</keyword>
<evidence type="ECO:0000313" key="5">
    <source>
        <dbReference type="Proteomes" id="UP000298416"/>
    </source>
</evidence>
<organism evidence="4">
    <name type="scientific">Salvia splendens</name>
    <name type="common">Scarlet sage</name>
    <dbReference type="NCBI Taxonomy" id="180675"/>
    <lineage>
        <taxon>Eukaryota</taxon>
        <taxon>Viridiplantae</taxon>
        <taxon>Streptophyta</taxon>
        <taxon>Embryophyta</taxon>
        <taxon>Tracheophyta</taxon>
        <taxon>Spermatophyta</taxon>
        <taxon>Magnoliopsida</taxon>
        <taxon>eudicotyledons</taxon>
        <taxon>Gunneridae</taxon>
        <taxon>Pentapetalae</taxon>
        <taxon>asterids</taxon>
        <taxon>lamiids</taxon>
        <taxon>Lamiales</taxon>
        <taxon>Lamiaceae</taxon>
        <taxon>Nepetoideae</taxon>
        <taxon>Mentheae</taxon>
        <taxon>Salviinae</taxon>
        <taxon>Salvia</taxon>
        <taxon>Salvia subgen. Calosphace</taxon>
        <taxon>core Calosphace</taxon>
    </lineage>
</organism>
<gene>
    <name evidence="4" type="ORF">SASPL_153579</name>
</gene>
<feature type="coiled-coil region" evidence="2">
    <location>
        <begin position="109"/>
        <end position="176"/>
    </location>
</feature>
<evidence type="ECO:0000259" key="3">
    <source>
        <dbReference type="Pfam" id="PF23598"/>
    </source>
</evidence>
<dbReference type="InterPro" id="IPR055414">
    <property type="entry name" value="LRR_R13L4/SHOC2-like"/>
</dbReference>
<evidence type="ECO:0000313" key="4">
    <source>
        <dbReference type="EMBL" id="KAG6384761.1"/>
    </source>
</evidence>
<dbReference type="Pfam" id="PF23598">
    <property type="entry name" value="LRR_14"/>
    <property type="match status" value="1"/>
</dbReference>
<dbReference type="SUPFAM" id="SSF52058">
    <property type="entry name" value="L domain-like"/>
    <property type="match status" value="1"/>
</dbReference>
<sequence length="482" mass="55364">MAYNLQSLITILKQILDPEQTRWIVNQNKPQLESILEKTESLQQLLHKCPLTKVARSNLERRIRDAAYRAEDVIESRMVHQMLSAPQGADRSLLLFTFFTPYLQQVKQQLDLQQDLERVTQELDIATQQVVELMEGTMMLGGSGPTPDHLQQSVKLVELEEKKMLARGRLSSAKNHLVGVNEHLLKLRLLRVLDVLRVVFKEFPGEILQLANLRYLAFSCTSGLPIELSRLWYLQTLIFPLYVPYVPSDLWELSELRHVKFSAKFKIKEAKFIHKKLQTLSCVLVVPSLIRSGFFETIPNIRKLGIYCEGSPEIEVDLSHLHKLEKLKCEGSRFLHKIRVPCNLGKLTLVGCVVFQSLLTTLCALPNLKVLKIMFCVFESEAEKVWELTEVDEFSSLQYLCLKSLNLVCWKADKANFPRLRELIVDRCYELEEIPSAIGEIPTLKEISIYECGDSVVASAKQIRKVQQEEHNNYGLKVSITY</sequence>
<reference evidence="4" key="2">
    <citation type="submission" date="2020-08" db="EMBL/GenBank/DDBJ databases">
        <title>Plant Genome Project.</title>
        <authorList>
            <person name="Zhang R.-G."/>
        </authorList>
    </citation>
    <scope>NUCLEOTIDE SEQUENCE</scope>
    <source>
        <strain evidence="4">Huo1</strain>
        <tissue evidence="4">Leaf</tissue>
    </source>
</reference>
<evidence type="ECO:0000256" key="1">
    <source>
        <dbReference type="ARBA" id="ARBA00022737"/>
    </source>
</evidence>
<keyword evidence="2" id="KW-0175">Coiled coil</keyword>
<feature type="domain" description="Disease resistance R13L4/SHOC-2-like LRR" evidence="3">
    <location>
        <begin position="182"/>
        <end position="426"/>
    </location>
</feature>
<dbReference type="InterPro" id="IPR032675">
    <property type="entry name" value="LRR_dom_sf"/>
</dbReference>
<dbReference type="Gene3D" id="3.80.10.10">
    <property type="entry name" value="Ribonuclease Inhibitor"/>
    <property type="match status" value="1"/>
</dbReference>
<protein>
    <recommendedName>
        <fullName evidence="3">Disease resistance R13L4/SHOC-2-like LRR domain-containing protein</fullName>
    </recommendedName>
</protein>
<name>A0A8X8YXP0_SALSN</name>
<dbReference type="EMBL" id="PNBA02000022">
    <property type="protein sequence ID" value="KAG6384761.1"/>
    <property type="molecule type" value="Genomic_DNA"/>
</dbReference>
<evidence type="ECO:0000256" key="2">
    <source>
        <dbReference type="SAM" id="Coils"/>
    </source>
</evidence>